<dbReference type="KEGG" id="adu:107488274"/>
<dbReference type="AlphaFoldDB" id="A0A6P4D9E4"/>
<keyword evidence="7 13" id="KW-0418">Kinase</keyword>
<evidence type="ECO:0000256" key="6">
    <source>
        <dbReference type="ARBA" id="ARBA00022741"/>
    </source>
</evidence>
<evidence type="ECO:0000256" key="11">
    <source>
        <dbReference type="PROSITE-ProRule" id="PRU10141"/>
    </source>
</evidence>
<dbReference type="Proteomes" id="UP000515211">
    <property type="component" value="Chromosome 5"/>
</dbReference>
<comment type="catalytic activity">
    <reaction evidence="9 13">
        <text>L-threonyl-[protein] + ATP = O-phospho-L-threonyl-[protein] + ADP + H(+)</text>
        <dbReference type="Rhea" id="RHEA:46608"/>
        <dbReference type="Rhea" id="RHEA-COMP:11060"/>
        <dbReference type="Rhea" id="RHEA-COMP:11605"/>
        <dbReference type="ChEBI" id="CHEBI:15378"/>
        <dbReference type="ChEBI" id="CHEBI:30013"/>
        <dbReference type="ChEBI" id="CHEBI:30616"/>
        <dbReference type="ChEBI" id="CHEBI:61977"/>
        <dbReference type="ChEBI" id="CHEBI:456216"/>
        <dbReference type="EC" id="2.7.11.24"/>
    </reaction>
</comment>
<evidence type="ECO:0000313" key="15">
    <source>
        <dbReference type="Proteomes" id="UP000515211"/>
    </source>
</evidence>
<evidence type="ECO:0000256" key="5">
    <source>
        <dbReference type="ARBA" id="ARBA00022679"/>
    </source>
</evidence>
<comment type="similarity">
    <text evidence="1">Belongs to the protein kinase superfamily. CMGC Ser/Thr protein kinase family. MAP kinase subfamily.</text>
</comment>
<gene>
    <name evidence="16" type="primary">LOC107488274</name>
</gene>
<feature type="binding site" evidence="11">
    <location>
        <position position="80"/>
    </location>
    <ligand>
        <name>ATP</name>
        <dbReference type="ChEBI" id="CHEBI:30616"/>
    </ligand>
</feature>
<dbReference type="FunFam" id="3.30.200.20:FF:000046">
    <property type="entry name" value="Mitogen-activated protein kinase"/>
    <property type="match status" value="1"/>
</dbReference>
<dbReference type="PROSITE" id="PS01351">
    <property type="entry name" value="MAPK"/>
    <property type="match status" value="1"/>
</dbReference>
<sequence length="384" mass="43743">MVRKEKESIGSAGAGAGADEGNITGVRTHGGRYVKYNLYGKFFELPAKYVPPIRPIGRGAYGLVCAAVNSETREEVAIKKIADAFDSLTNAKRTLREILLLRHMDHENIIAIKDIIRPPKKDTFNDIYIVSDLMDIDLYHVLRSDQPLNHDHSQYFLYQLLRGLKYVHSANVLHRDLKPSNILLNANCDLKIADFGLARTTSETDFMTEYVVTRWYRAPELLLNCSDYTAAIDVWSVGCIFGEIMTREPLFPGKDYVHQLRLITELIGSPDDASLGFLRSENAKRYVRQLPQCRKQKFSARFPNMSADALDLLEKMLIFDPNKRITVDEALSHPYLSSLHDINDEPVGPRPFSFDFEHPSYTVEHMKDLIWREAVKFNPDPPGP</sequence>
<dbReference type="InterPro" id="IPR017441">
    <property type="entry name" value="Protein_kinase_ATP_BS"/>
</dbReference>
<dbReference type="InterPro" id="IPR008271">
    <property type="entry name" value="Ser/Thr_kinase_AS"/>
</dbReference>
<evidence type="ECO:0000313" key="16">
    <source>
        <dbReference type="RefSeq" id="XP_015964482.1"/>
    </source>
</evidence>
<reference evidence="15" key="1">
    <citation type="journal article" date="2016" name="Nat. Genet.">
        <title>The genome sequences of Arachis duranensis and Arachis ipaensis, the diploid ancestors of cultivated peanut.</title>
        <authorList>
            <person name="Bertioli D.J."/>
            <person name="Cannon S.B."/>
            <person name="Froenicke L."/>
            <person name="Huang G."/>
            <person name="Farmer A.D."/>
            <person name="Cannon E.K."/>
            <person name="Liu X."/>
            <person name="Gao D."/>
            <person name="Clevenger J."/>
            <person name="Dash S."/>
            <person name="Ren L."/>
            <person name="Moretzsohn M.C."/>
            <person name="Shirasawa K."/>
            <person name="Huang W."/>
            <person name="Vidigal B."/>
            <person name="Abernathy B."/>
            <person name="Chu Y."/>
            <person name="Niederhuth C.E."/>
            <person name="Umale P."/>
            <person name="Araujo A.C."/>
            <person name="Kozik A."/>
            <person name="Kim K.D."/>
            <person name="Burow M.D."/>
            <person name="Varshney R.K."/>
            <person name="Wang X."/>
            <person name="Zhang X."/>
            <person name="Barkley N."/>
            <person name="Guimaraes P.M."/>
            <person name="Isobe S."/>
            <person name="Guo B."/>
            <person name="Liao B."/>
            <person name="Stalker H.T."/>
            <person name="Schmitz R.J."/>
            <person name="Scheffler B.E."/>
            <person name="Leal-Bertioli S.C."/>
            <person name="Xun X."/>
            <person name="Jackson S.A."/>
            <person name="Michelmore R."/>
            <person name="Ozias-Akins P."/>
        </authorList>
    </citation>
    <scope>NUCLEOTIDE SEQUENCE [LARGE SCALE GENOMIC DNA]</scope>
    <source>
        <strain evidence="15">cv. V14167</strain>
    </source>
</reference>
<comment type="activity regulation">
    <text evidence="13">Activated by threonine and tyrosine phosphorylation.</text>
</comment>
<evidence type="ECO:0000256" key="12">
    <source>
        <dbReference type="RuleBase" id="RU000304"/>
    </source>
</evidence>
<evidence type="ECO:0000256" key="3">
    <source>
        <dbReference type="ARBA" id="ARBA00022527"/>
    </source>
</evidence>
<dbReference type="RefSeq" id="XP_015964482.1">
    <property type="nucleotide sequence ID" value="XM_016108996.3"/>
</dbReference>
<comment type="similarity">
    <text evidence="13">Belongs to the protein kinase superfamily. Ser/Thr protein kinase family. MAP kinase subfamily.</text>
</comment>
<keyword evidence="8 11" id="KW-0067">ATP-binding</keyword>
<keyword evidence="13" id="KW-0460">Magnesium</keyword>
<dbReference type="PROSITE" id="PS00107">
    <property type="entry name" value="PROTEIN_KINASE_ATP"/>
    <property type="match status" value="1"/>
</dbReference>
<keyword evidence="6 11" id="KW-0547">Nucleotide-binding</keyword>
<keyword evidence="4" id="KW-0597">Phosphoprotein</keyword>
<evidence type="ECO:0000256" key="1">
    <source>
        <dbReference type="ARBA" id="ARBA00008832"/>
    </source>
</evidence>
<evidence type="ECO:0000256" key="4">
    <source>
        <dbReference type="ARBA" id="ARBA00022553"/>
    </source>
</evidence>
<evidence type="ECO:0000256" key="9">
    <source>
        <dbReference type="ARBA" id="ARBA00047592"/>
    </source>
</evidence>
<evidence type="ECO:0000256" key="10">
    <source>
        <dbReference type="ARBA" id="ARBA00048312"/>
    </source>
</evidence>
<dbReference type="SMART" id="SM00220">
    <property type="entry name" value="S_TKc"/>
    <property type="match status" value="1"/>
</dbReference>
<dbReference type="Gene3D" id="1.10.510.10">
    <property type="entry name" value="Transferase(Phosphotransferase) domain 1"/>
    <property type="match status" value="1"/>
</dbReference>
<keyword evidence="3 12" id="KW-0723">Serine/threonine-protein kinase</keyword>
<dbReference type="FunFam" id="1.10.510.10:FF:000013">
    <property type="entry name" value="Mitogen-activated protein kinase"/>
    <property type="match status" value="1"/>
</dbReference>
<dbReference type="GO" id="GO:0004707">
    <property type="term" value="F:MAP kinase activity"/>
    <property type="evidence" value="ECO:0007669"/>
    <property type="project" value="UniProtKB-EC"/>
</dbReference>
<dbReference type="InterPro" id="IPR050117">
    <property type="entry name" value="MAPK"/>
</dbReference>
<dbReference type="InterPro" id="IPR011009">
    <property type="entry name" value="Kinase-like_dom_sf"/>
</dbReference>
<accession>A0A6P4D9E4</accession>
<dbReference type="InterPro" id="IPR000719">
    <property type="entry name" value="Prot_kinase_dom"/>
</dbReference>
<proteinExistence type="inferred from homology"/>
<reference evidence="16" key="2">
    <citation type="submission" date="2025-08" db="UniProtKB">
        <authorList>
            <consortium name="RefSeq"/>
        </authorList>
    </citation>
    <scope>IDENTIFICATION</scope>
    <source>
        <tissue evidence="16">Whole plant</tissue>
    </source>
</reference>
<keyword evidence="15" id="KW-1185">Reference proteome</keyword>
<dbReference type="PROSITE" id="PS00108">
    <property type="entry name" value="PROTEIN_KINASE_ST"/>
    <property type="match status" value="1"/>
</dbReference>
<feature type="domain" description="Protein kinase" evidence="14">
    <location>
        <begin position="50"/>
        <end position="336"/>
    </location>
</feature>
<comment type="catalytic activity">
    <reaction evidence="10">
        <text>L-seryl-[protein] + ATP = O-phospho-L-seryl-[protein] + ADP + H(+)</text>
        <dbReference type="Rhea" id="RHEA:17989"/>
        <dbReference type="Rhea" id="RHEA-COMP:9863"/>
        <dbReference type="Rhea" id="RHEA-COMP:11604"/>
        <dbReference type="ChEBI" id="CHEBI:15378"/>
        <dbReference type="ChEBI" id="CHEBI:29999"/>
        <dbReference type="ChEBI" id="CHEBI:30616"/>
        <dbReference type="ChEBI" id="CHEBI:83421"/>
        <dbReference type="ChEBI" id="CHEBI:456216"/>
        <dbReference type="EC" id="2.7.11.24"/>
    </reaction>
</comment>
<dbReference type="Gene3D" id="3.30.200.20">
    <property type="entry name" value="Phosphorylase Kinase, domain 1"/>
    <property type="match status" value="1"/>
</dbReference>
<evidence type="ECO:0000256" key="8">
    <source>
        <dbReference type="ARBA" id="ARBA00022840"/>
    </source>
</evidence>
<evidence type="ECO:0000256" key="13">
    <source>
        <dbReference type="RuleBase" id="RU361165"/>
    </source>
</evidence>
<evidence type="ECO:0000256" key="7">
    <source>
        <dbReference type="ARBA" id="ARBA00022777"/>
    </source>
</evidence>
<dbReference type="EC" id="2.7.11.24" evidence="2 13"/>
<protein>
    <recommendedName>
        <fullName evidence="2 13">Mitogen-activated protein kinase</fullName>
        <ecNumber evidence="2 13">2.7.11.24</ecNumber>
    </recommendedName>
</protein>
<dbReference type="GeneID" id="107488274"/>
<dbReference type="PROSITE" id="PS50011">
    <property type="entry name" value="PROTEIN_KINASE_DOM"/>
    <property type="match status" value="1"/>
</dbReference>
<dbReference type="Pfam" id="PF00069">
    <property type="entry name" value="Pkinase"/>
    <property type="match status" value="1"/>
</dbReference>
<comment type="cofactor">
    <cofactor evidence="13">
        <name>Mg(2+)</name>
        <dbReference type="ChEBI" id="CHEBI:18420"/>
    </cofactor>
</comment>
<keyword evidence="5 13" id="KW-0808">Transferase</keyword>
<dbReference type="SUPFAM" id="SSF56112">
    <property type="entry name" value="Protein kinase-like (PK-like)"/>
    <property type="match status" value="1"/>
</dbReference>
<evidence type="ECO:0000259" key="14">
    <source>
        <dbReference type="PROSITE" id="PS50011"/>
    </source>
</evidence>
<dbReference type="GO" id="GO:0005524">
    <property type="term" value="F:ATP binding"/>
    <property type="evidence" value="ECO:0007669"/>
    <property type="project" value="UniProtKB-UniRule"/>
</dbReference>
<organism evidence="15 16">
    <name type="scientific">Arachis duranensis</name>
    <name type="common">Wild peanut</name>
    <dbReference type="NCBI Taxonomy" id="130453"/>
    <lineage>
        <taxon>Eukaryota</taxon>
        <taxon>Viridiplantae</taxon>
        <taxon>Streptophyta</taxon>
        <taxon>Embryophyta</taxon>
        <taxon>Tracheophyta</taxon>
        <taxon>Spermatophyta</taxon>
        <taxon>Magnoliopsida</taxon>
        <taxon>eudicotyledons</taxon>
        <taxon>Gunneridae</taxon>
        <taxon>Pentapetalae</taxon>
        <taxon>rosids</taxon>
        <taxon>fabids</taxon>
        <taxon>Fabales</taxon>
        <taxon>Fabaceae</taxon>
        <taxon>Papilionoideae</taxon>
        <taxon>50 kb inversion clade</taxon>
        <taxon>dalbergioids sensu lato</taxon>
        <taxon>Dalbergieae</taxon>
        <taxon>Pterocarpus clade</taxon>
        <taxon>Arachis</taxon>
    </lineage>
</organism>
<name>A0A6P4D9E4_ARADU</name>
<evidence type="ECO:0000256" key="2">
    <source>
        <dbReference type="ARBA" id="ARBA00012411"/>
    </source>
</evidence>
<dbReference type="PANTHER" id="PTHR24055">
    <property type="entry name" value="MITOGEN-ACTIVATED PROTEIN KINASE"/>
    <property type="match status" value="1"/>
</dbReference>
<dbReference type="InterPro" id="IPR003527">
    <property type="entry name" value="MAP_kinase_CS"/>
</dbReference>